<dbReference type="Gene3D" id="1.10.260.40">
    <property type="entry name" value="lambda repressor-like DNA-binding domains"/>
    <property type="match status" value="1"/>
</dbReference>
<dbReference type="EMBL" id="QSCR01000061">
    <property type="protein sequence ID" value="RGY10995.1"/>
    <property type="molecule type" value="Genomic_DNA"/>
</dbReference>
<sequence length="134" mass="15834">MNKLETKLQATEVEIYIINKVMEYRVAANYSKTRLSLELRLSGAYVRKIENPSCKEKYNVNLLNEAAKILGCRMADFMPDPFVQSDTIEEYMNLHPEIKAKYDKLEQERDEKNREKLEKEKRQRTSKKGKAEKK</sequence>
<evidence type="ECO:0000313" key="2">
    <source>
        <dbReference type="EMBL" id="RGY10995.1"/>
    </source>
</evidence>
<reference evidence="2 3" key="1">
    <citation type="submission" date="2018-08" db="EMBL/GenBank/DDBJ databases">
        <title>A genome reference for cultivated species of the human gut microbiota.</title>
        <authorList>
            <person name="Zou Y."/>
            <person name="Xue W."/>
            <person name="Luo G."/>
        </authorList>
    </citation>
    <scope>NUCLEOTIDE SEQUENCE [LARGE SCALE GENOMIC DNA]</scope>
    <source>
        <strain evidence="2 3">OF02-7</strain>
    </source>
</reference>
<protein>
    <submittedName>
        <fullName evidence="2">XRE family transcriptional regulator</fullName>
    </submittedName>
</protein>
<dbReference type="GO" id="GO:0003677">
    <property type="term" value="F:DNA binding"/>
    <property type="evidence" value="ECO:0007669"/>
    <property type="project" value="InterPro"/>
</dbReference>
<dbReference type="Proteomes" id="UP000286063">
    <property type="component" value="Unassembled WGS sequence"/>
</dbReference>
<dbReference type="InterPro" id="IPR010982">
    <property type="entry name" value="Lambda_DNA-bd_dom_sf"/>
</dbReference>
<dbReference type="SUPFAM" id="SSF47413">
    <property type="entry name" value="lambda repressor-like DNA-binding domains"/>
    <property type="match status" value="1"/>
</dbReference>
<comment type="caution">
    <text evidence="2">The sequence shown here is derived from an EMBL/GenBank/DDBJ whole genome shotgun (WGS) entry which is preliminary data.</text>
</comment>
<dbReference type="OrthoDB" id="1098513at2"/>
<feature type="region of interest" description="Disordered" evidence="1">
    <location>
        <begin position="103"/>
        <end position="134"/>
    </location>
</feature>
<evidence type="ECO:0000313" key="3">
    <source>
        <dbReference type="Proteomes" id="UP000286063"/>
    </source>
</evidence>
<organism evidence="2 3">
    <name type="scientific">Butyricimonas virosa</name>
    <dbReference type="NCBI Taxonomy" id="544645"/>
    <lineage>
        <taxon>Bacteria</taxon>
        <taxon>Pseudomonadati</taxon>
        <taxon>Bacteroidota</taxon>
        <taxon>Bacteroidia</taxon>
        <taxon>Bacteroidales</taxon>
        <taxon>Odoribacteraceae</taxon>
        <taxon>Butyricimonas</taxon>
    </lineage>
</organism>
<proteinExistence type="predicted"/>
<gene>
    <name evidence="2" type="ORF">DXA50_19840</name>
</gene>
<feature type="compositionally biased region" description="Basic residues" evidence="1">
    <location>
        <begin position="124"/>
        <end position="134"/>
    </location>
</feature>
<accession>A0A413IHK7</accession>
<evidence type="ECO:0000256" key="1">
    <source>
        <dbReference type="SAM" id="MobiDB-lite"/>
    </source>
</evidence>
<feature type="compositionally biased region" description="Basic and acidic residues" evidence="1">
    <location>
        <begin position="103"/>
        <end position="123"/>
    </location>
</feature>
<name>A0A413IHK7_9BACT</name>
<dbReference type="AlphaFoldDB" id="A0A413IHK7"/>